<dbReference type="InterPro" id="IPR052907">
    <property type="entry name" value="Beta-lactamase/esterase"/>
</dbReference>
<keyword evidence="3" id="KW-1185">Reference proteome</keyword>
<evidence type="ECO:0000259" key="1">
    <source>
        <dbReference type="Pfam" id="PF00144"/>
    </source>
</evidence>
<dbReference type="PANTHER" id="PTHR43319">
    <property type="entry name" value="BETA-LACTAMASE-RELATED"/>
    <property type="match status" value="1"/>
</dbReference>
<sequence>MTEIQGTCDDAFAPVRDTFAAAFDRGEERGASVVVTVDGRPVVDLWGGVATDDGDPWERDTIVNVWSTTKTMAALCVLMLADRGEVDLHAPVATYWPDFAAAGKEGVTVAQVMSHTAGLSGFAPAITPEDLYDWDGVVKGLAAQEPWWEPGSRSGYHAITQGYLQGEIVRQVTGRSIGTFFREEVAEPLGADVHIGLPASEDGRVADLVPPPGGGMEALAQADTDSIAVRTFLSCPLDTTETRTRAWRAAEIPAAGGTANARGVARVHSALACGGEVDGVRLLSEAGVERILEEQSETDDLVLGLKVRFGMGFGLMNESIPLSPSPRSFFWGGYGGSLAVTDLDRRMTVTYVMNKMSTGLAGDLRGASLVFAAYGALG</sequence>
<proteinExistence type="predicted"/>
<feature type="domain" description="Beta-lactamase-related" evidence="1">
    <location>
        <begin position="17"/>
        <end position="358"/>
    </location>
</feature>
<name>A0AAE9YFI9_9ACTN</name>
<dbReference type="Proteomes" id="UP001216390">
    <property type="component" value="Chromosome"/>
</dbReference>
<reference evidence="2" key="1">
    <citation type="submission" date="2023-01" db="EMBL/GenBank/DDBJ databases">
        <title>The diversity of Class Acidimicrobiia in South China Sea sediment environments and the proposal of Iamia marina sp. nov., a novel species of the genus Iamia.</title>
        <authorList>
            <person name="He Y."/>
            <person name="Tian X."/>
        </authorList>
    </citation>
    <scope>NUCLEOTIDE SEQUENCE</scope>
    <source>
        <strain evidence="2">DSM 19957</strain>
    </source>
</reference>
<evidence type="ECO:0000313" key="2">
    <source>
        <dbReference type="EMBL" id="WCO66881.1"/>
    </source>
</evidence>
<dbReference type="PANTHER" id="PTHR43319:SF3">
    <property type="entry name" value="BETA-LACTAMASE-RELATED DOMAIN-CONTAINING PROTEIN"/>
    <property type="match status" value="1"/>
</dbReference>
<organism evidence="2 3">
    <name type="scientific">Iamia majanohamensis</name>
    <dbReference type="NCBI Taxonomy" id="467976"/>
    <lineage>
        <taxon>Bacteria</taxon>
        <taxon>Bacillati</taxon>
        <taxon>Actinomycetota</taxon>
        <taxon>Acidimicrobiia</taxon>
        <taxon>Acidimicrobiales</taxon>
        <taxon>Iamiaceae</taxon>
        <taxon>Iamia</taxon>
    </lineage>
</organism>
<gene>
    <name evidence="2" type="ORF">PO878_20525</name>
</gene>
<accession>A0AAE9YFI9</accession>
<protein>
    <submittedName>
        <fullName evidence="2">Serine hydrolase</fullName>
    </submittedName>
</protein>
<evidence type="ECO:0000313" key="3">
    <source>
        <dbReference type="Proteomes" id="UP001216390"/>
    </source>
</evidence>
<keyword evidence="2" id="KW-0378">Hydrolase</keyword>
<dbReference type="AlphaFoldDB" id="A0AAE9YFI9"/>
<dbReference type="EMBL" id="CP116942">
    <property type="protein sequence ID" value="WCO66881.1"/>
    <property type="molecule type" value="Genomic_DNA"/>
</dbReference>
<dbReference type="RefSeq" id="WP_272736403.1">
    <property type="nucleotide sequence ID" value="NZ_CP116942.1"/>
</dbReference>
<dbReference type="Pfam" id="PF00144">
    <property type="entry name" value="Beta-lactamase"/>
    <property type="match status" value="1"/>
</dbReference>
<dbReference type="SUPFAM" id="SSF56601">
    <property type="entry name" value="beta-lactamase/transpeptidase-like"/>
    <property type="match status" value="1"/>
</dbReference>
<dbReference type="KEGG" id="ima:PO878_20525"/>
<dbReference type="InterPro" id="IPR001466">
    <property type="entry name" value="Beta-lactam-related"/>
</dbReference>
<dbReference type="GO" id="GO:0016787">
    <property type="term" value="F:hydrolase activity"/>
    <property type="evidence" value="ECO:0007669"/>
    <property type="project" value="UniProtKB-KW"/>
</dbReference>
<dbReference type="InterPro" id="IPR012338">
    <property type="entry name" value="Beta-lactam/transpept-like"/>
</dbReference>
<dbReference type="Gene3D" id="3.40.710.10">
    <property type="entry name" value="DD-peptidase/beta-lactamase superfamily"/>
    <property type="match status" value="1"/>
</dbReference>